<keyword evidence="2" id="KW-1185">Reference proteome</keyword>
<name>A0A0B0NP18_GOSAR</name>
<dbReference type="AlphaFoldDB" id="A0A0B0NP18"/>
<reference evidence="2" key="1">
    <citation type="submission" date="2014-09" db="EMBL/GenBank/DDBJ databases">
        <authorList>
            <person name="Mudge J."/>
            <person name="Ramaraj T."/>
            <person name="Lindquist I.E."/>
            <person name="Bharti A.K."/>
            <person name="Sundararajan A."/>
            <person name="Cameron C.T."/>
            <person name="Woodward J.E."/>
            <person name="May G.D."/>
            <person name="Brubaker C."/>
            <person name="Broadhvest J."/>
            <person name="Wilkins T.A."/>
        </authorList>
    </citation>
    <scope>NUCLEOTIDE SEQUENCE</scope>
    <source>
        <strain evidence="2">cv. AKA8401</strain>
    </source>
</reference>
<accession>A0A0B0NP18</accession>
<sequence length="17" mass="1891">MVQIDNGLGKCSMIIIR</sequence>
<proteinExistence type="predicted"/>
<dbReference type="EMBL" id="KN405844">
    <property type="protein sequence ID" value="KHG16278.1"/>
    <property type="molecule type" value="Genomic_DNA"/>
</dbReference>
<dbReference type="Proteomes" id="UP000032142">
    <property type="component" value="Unassembled WGS sequence"/>
</dbReference>
<protein>
    <submittedName>
        <fullName evidence="1">Uncharacterized protein</fullName>
    </submittedName>
</protein>
<evidence type="ECO:0000313" key="2">
    <source>
        <dbReference type="Proteomes" id="UP000032142"/>
    </source>
</evidence>
<organism evidence="1 2">
    <name type="scientific">Gossypium arboreum</name>
    <name type="common">Tree cotton</name>
    <name type="synonym">Gossypium nanking</name>
    <dbReference type="NCBI Taxonomy" id="29729"/>
    <lineage>
        <taxon>Eukaryota</taxon>
        <taxon>Viridiplantae</taxon>
        <taxon>Streptophyta</taxon>
        <taxon>Embryophyta</taxon>
        <taxon>Tracheophyta</taxon>
        <taxon>Spermatophyta</taxon>
        <taxon>Magnoliopsida</taxon>
        <taxon>eudicotyledons</taxon>
        <taxon>Gunneridae</taxon>
        <taxon>Pentapetalae</taxon>
        <taxon>rosids</taxon>
        <taxon>malvids</taxon>
        <taxon>Malvales</taxon>
        <taxon>Malvaceae</taxon>
        <taxon>Malvoideae</taxon>
        <taxon>Gossypium</taxon>
    </lineage>
</organism>
<gene>
    <name evidence="1" type="ORF">F383_04717</name>
</gene>
<evidence type="ECO:0000313" key="1">
    <source>
        <dbReference type="EMBL" id="KHG16278.1"/>
    </source>
</evidence>